<accession>A0A084Y2W5</accession>
<feature type="compositionally biased region" description="Basic and acidic residues" evidence="1">
    <location>
        <begin position="306"/>
        <end position="319"/>
    </location>
</feature>
<sequence length="474" mass="51869">MQQRIPGNVDPGRPAAQFFVVDLAAQGVAGVGDPFRAQGLGAGQRRVRFEPDGMEKLRPDVEIALAKSRQLQSGRLAIADQQRHGDAQADLHLASVGRDGKQLDHHPVLAGGGDQHRVLAAADHIFVGLPGPGAGTEGRLALLAIDPQRQARYHGARWQRDLRPAFLLPRRIVLQDHRPFQIGQAGLGIDRSVDARSRQTDAGQAATHDAAADVAVETLLPVAQTPDGRFRQVVEGLAGDLVIDLSRLDQVDRIAEDEQQADRVGGQAGARIAQMPQHFFVPDRAQPAQASLSGFRLGTGRHLHPEARQGERQVDDDQGQHGQDPSPPRRRQPGAALIGQATLEQHASPPGRQQRQQRRQRQQADAEVQDHERGEGRQRQIEQRVESGDAHCDRLQPGQRCAGARTRLCQLDQHPGIGQRHQRNQQAMRKARNRVEERLGAGLGIGLKSEGEGRQDDAREQDEPSGREVRIARG</sequence>
<proteinExistence type="predicted"/>
<feature type="compositionally biased region" description="Basic and acidic residues" evidence="1">
    <location>
        <begin position="449"/>
        <end position="474"/>
    </location>
</feature>
<dbReference type="EMBL" id="JDSS02000018">
    <property type="protein sequence ID" value="KFB69059.1"/>
    <property type="molecule type" value="Genomic_DNA"/>
</dbReference>
<feature type="compositionally biased region" description="Basic and acidic residues" evidence="1">
    <location>
        <begin position="362"/>
        <end position="391"/>
    </location>
</feature>
<organism evidence="2 3">
    <name type="scientific">Candidatus Accumulibacter vicinus</name>
    <dbReference type="NCBI Taxonomy" id="2954382"/>
    <lineage>
        <taxon>Bacteria</taxon>
        <taxon>Pseudomonadati</taxon>
        <taxon>Pseudomonadota</taxon>
        <taxon>Betaproteobacteria</taxon>
        <taxon>Candidatus Accumulibacter</taxon>
    </lineage>
</organism>
<protein>
    <submittedName>
        <fullName evidence="2">Uncharacterized protein</fullName>
    </submittedName>
</protein>
<evidence type="ECO:0000256" key="1">
    <source>
        <dbReference type="SAM" id="MobiDB-lite"/>
    </source>
</evidence>
<reference evidence="2 3" key="1">
    <citation type="submission" date="2014-07" db="EMBL/GenBank/DDBJ databases">
        <title>Expanding our view of genomic diversity in Candidatus Accumulibacter clades.</title>
        <authorList>
            <person name="Skennerton C.T."/>
            <person name="Barr J.J."/>
            <person name="Slater F.R."/>
            <person name="Bond P.L."/>
            <person name="Tyson G.W."/>
        </authorList>
    </citation>
    <scope>NUCLEOTIDE SEQUENCE [LARGE SCALE GENOMIC DNA]</scope>
    <source>
        <strain evidence="3">SK-01</strain>
    </source>
</reference>
<dbReference type="Proteomes" id="UP000019812">
    <property type="component" value="Unassembled WGS sequence"/>
</dbReference>
<gene>
    <name evidence="2" type="ORF">CAPSK01_001250</name>
</gene>
<feature type="region of interest" description="Disordered" evidence="1">
    <location>
        <begin position="439"/>
        <end position="474"/>
    </location>
</feature>
<evidence type="ECO:0000313" key="3">
    <source>
        <dbReference type="Proteomes" id="UP000019812"/>
    </source>
</evidence>
<comment type="caution">
    <text evidence="2">The sequence shown here is derived from an EMBL/GenBank/DDBJ whole genome shotgun (WGS) entry which is preliminary data.</text>
</comment>
<feature type="region of interest" description="Disordered" evidence="1">
    <location>
        <begin position="306"/>
        <end position="391"/>
    </location>
</feature>
<evidence type="ECO:0000313" key="2">
    <source>
        <dbReference type="EMBL" id="KFB69059.1"/>
    </source>
</evidence>
<dbReference type="AlphaFoldDB" id="A0A084Y2W5"/>
<name>A0A084Y2W5_9PROT</name>